<reference evidence="1" key="1">
    <citation type="submission" date="2022-08" db="UniProtKB">
        <authorList>
            <consortium name="EnsemblMetazoa"/>
        </authorList>
    </citation>
    <scope>IDENTIFICATION</scope>
</reference>
<dbReference type="AlphaFoldDB" id="A0A8W7PU66"/>
<organism evidence="1">
    <name type="scientific">Anopheles coluzzii</name>
    <name type="common">African malaria mosquito</name>
    <dbReference type="NCBI Taxonomy" id="1518534"/>
    <lineage>
        <taxon>Eukaryota</taxon>
        <taxon>Metazoa</taxon>
        <taxon>Ecdysozoa</taxon>
        <taxon>Arthropoda</taxon>
        <taxon>Hexapoda</taxon>
        <taxon>Insecta</taxon>
        <taxon>Pterygota</taxon>
        <taxon>Neoptera</taxon>
        <taxon>Endopterygota</taxon>
        <taxon>Diptera</taxon>
        <taxon>Nematocera</taxon>
        <taxon>Culicoidea</taxon>
        <taxon>Culicidae</taxon>
        <taxon>Anophelinae</taxon>
        <taxon>Anopheles</taxon>
    </lineage>
</organism>
<name>A0A8W7PU66_ANOCL</name>
<protein>
    <submittedName>
        <fullName evidence="1">Uncharacterized protein</fullName>
    </submittedName>
</protein>
<proteinExistence type="predicted"/>
<dbReference type="EnsemblMetazoa" id="ACOM037729-RA">
    <property type="protein sequence ID" value="ACOM037729-PA.1"/>
    <property type="gene ID" value="ACOM037729"/>
</dbReference>
<accession>A0A8W7PU66</accession>
<dbReference type="Proteomes" id="UP000075882">
    <property type="component" value="Unassembled WGS sequence"/>
</dbReference>
<sequence>LPSCFGRSIKWRIIAIFDLERSIQRVARQFVVCVCLLASDFVHIRHPRTHKYHLRLGLYRFASNHNGPAASQLLLPMLFAPKRIHCHGSTRHSALDHLDYSNFHRAHRLQDHSHGLAAAKCGENNLRTQSGHDDTDLTADDYGRNEEKSLLHDAVGRAGTDACDRIAH</sequence>
<evidence type="ECO:0000313" key="1">
    <source>
        <dbReference type="EnsemblMetazoa" id="ACOM037729-PA.1"/>
    </source>
</evidence>